<name>A0ACC5RAC9_9HYPH</name>
<evidence type="ECO:0000313" key="1">
    <source>
        <dbReference type="EMBL" id="MBK1869641.1"/>
    </source>
</evidence>
<keyword evidence="1" id="KW-0966">Cell projection</keyword>
<dbReference type="EMBL" id="JAENHL010000008">
    <property type="protein sequence ID" value="MBK1869641.1"/>
    <property type="molecule type" value="Genomic_DNA"/>
</dbReference>
<reference evidence="1" key="1">
    <citation type="submission" date="2021-01" db="EMBL/GenBank/DDBJ databases">
        <authorList>
            <person name="Sun Q."/>
        </authorList>
    </citation>
    <scope>NUCLEOTIDE SEQUENCE</scope>
    <source>
        <strain evidence="1">YIM B02566</strain>
    </source>
</reference>
<gene>
    <name evidence="1" type="ORF">JHL16_24990</name>
</gene>
<proteinExistence type="predicted"/>
<accession>A0ACC5RAC9</accession>
<evidence type="ECO:0000313" key="2">
    <source>
        <dbReference type="Proteomes" id="UP000616151"/>
    </source>
</evidence>
<keyword evidence="2" id="KW-1185">Reference proteome</keyword>
<keyword evidence="1" id="KW-0969">Cilium</keyword>
<dbReference type="Proteomes" id="UP000616151">
    <property type="component" value="Unassembled WGS sequence"/>
</dbReference>
<protein>
    <submittedName>
        <fullName evidence="1">Flagellar basal body-associated FliL family protein</fullName>
    </submittedName>
</protein>
<comment type="caution">
    <text evidence="1">The sequence shown here is derived from an EMBL/GenBank/DDBJ whole genome shotgun (WGS) entry which is preliminary data.</text>
</comment>
<sequence length="171" mass="17920">MAEETEKTEGTDAVADTPKPGTSIISLIVALVLVTALAAGAGGLVGILLYSKIEHVAKEKAAAKEEKAVAEYAGDLTVTTVPPILTNLANPSTVLLRIEASLIFDGAAPKDADALATQISGDAMAYLRTVSLRQIEGASGLLHLREDLTERAKIRSEGRVREFIIQGLAVE</sequence>
<keyword evidence="1" id="KW-0282">Flagellum</keyword>
<organism evidence="1 2">
    <name type="scientific">Taklimakanibacter albus</name>
    <dbReference type="NCBI Taxonomy" id="2800327"/>
    <lineage>
        <taxon>Bacteria</taxon>
        <taxon>Pseudomonadati</taxon>
        <taxon>Pseudomonadota</taxon>
        <taxon>Alphaproteobacteria</taxon>
        <taxon>Hyphomicrobiales</taxon>
        <taxon>Aestuariivirgaceae</taxon>
        <taxon>Taklimakanibacter</taxon>
    </lineage>
</organism>